<evidence type="ECO:0000313" key="6">
    <source>
        <dbReference type="Proteomes" id="UP001140513"/>
    </source>
</evidence>
<feature type="compositionally biased region" description="Polar residues" evidence="2">
    <location>
        <begin position="566"/>
        <end position="580"/>
    </location>
</feature>
<dbReference type="GeneID" id="80908890"/>
<feature type="compositionally biased region" description="Low complexity" evidence="2">
    <location>
        <begin position="636"/>
        <end position="648"/>
    </location>
</feature>
<keyword evidence="1" id="KW-0175">Coiled coil</keyword>
<keyword evidence="6" id="KW-1185">Reference proteome</keyword>
<keyword evidence="3" id="KW-0812">Transmembrane</keyword>
<dbReference type="RefSeq" id="XP_056071404.1">
    <property type="nucleotide sequence ID" value="XM_056214137.1"/>
</dbReference>
<feature type="signal peptide" evidence="4">
    <location>
        <begin position="1"/>
        <end position="20"/>
    </location>
</feature>
<organism evidence="5 6">
    <name type="scientific">Didymosphaeria variabile</name>
    <dbReference type="NCBI Taxonomy" id="1932322"/>
    <lineage>
        <taxon>Eukaryota</taxon>
        <taxon>Fungi</taxon>
        <taxon>Dikarya</taxon>
        <taxon>Ascomycota</taxon>
        <taxon>Pezizomycotina</taxon>
        <taxon>Dothideomycetes</taxon>
        <taxon>Pleosporomycetidae</taxon>
        <taxon>Pleosporales</taxon>
        <taxon>Massarineae</taxon>
        <taxon>Didymosphaeriaceae</taxon>
        <taxon>Didymosphaeria</taxon>
    </lineage>
</organism>
<keyword evidence="3" id="KW-0472">Membrane</keyword>
<evidence type="ECO:0000256" key="1">
    <source>
        <dbReference type="SAM" id="Coils"/>
    </source>
</evidence>
<protein>
    <submittedName>
        <fullName evidence="5">Uncharacterized protein</fullName>
    </submittedName>
</protein>
<feature type="transmembrane region" description="Helical" evidence="3">
    <location>
        <begin position="407"/>
        <end position="427"/>
    </location>
</feature>
<sequence length="654" mass="72373">MRFSKKKLLVACARALPALAAVLPPGGVRSDVARPEGKQLLDLDLHEDYAQATFTVPCAGCLGTSHDDESIVLSVKTHANEEACGVSNITLNGAYLSQEWNGDFASGSGSYTGVTDIQENAWFLQHDLDLEWESACLHGEEEADDTAQVLTVNIKSIDGKSLSLPYPGFTLSFKQASPPELLRLQSTPDLIASSSEHAESWRKPPTHLRLTLPKLKGVESFETSGHSELEDDIQELKALEKEAKKLQKAIAEKKKYIDSQVRKEAQSFKEELQNCDNLTCVAKTIASGARGAWRILYVRFRPNHHHHHGPPPMGHPDDGFHRVWRPGNNKQGNIKIESEGVPPPPPPPHHDGPGHPPPPPPHHDGPGHPPPPPPPPHHDGPGHPPPPPPPPHSHHGAPRMPPPESPFVIALEVVLGLLCCGCILTVIRHRCSSLRTRTERAAAREERLTRREYRRAARRHAIRKWWRGDWRDQERMEDYEEKRSLIQHQEGVLEEAMQEEIRQLRAAHGVVNDLVSSAEEGRVVTYPHNYCPCSRSHPVPQAPLSPLSTASTYPPTSIPELPSRPLSRTDSLPGYASSSPPAYEEDEDVSDSVANGFRHYSSTDSTTSSNSRWTPDSSIIDVSPRPSAETLRYPEITEASEFAETTETNFDQKS</sequence>
<feature type="region of interest" description="Disordered" evidence="2">
    <location>
        <begin position="542"/>
        <end position="654"/>
    </location>
</feature>
<name>A0A9W9CB77_9PLEO</name>
<feature type="region of interest" description="Disordered" evidence="2">
    <location>
        <begin position="307"/>
        <end position="401"/>
    </location>
</feature>
<dbReference type="OrthoDB" id="4225201at2759"/>
<feature type="chain" id="PRO_5040795797" evidence="4">
    <location>
        <begin position="21"/>
        <end position="654"/>
    </location>
</feature>
<feature type="coiled-coil region" evidence="1">
    <location>
        <begin position="226"/>
        <end position="259"/>
    </location>
</feature>
<evidence type="ECO:0000313" key="5">
    <source>
        <dbReference type="EMBL" id="KAJ4353630.1"/>
    </source>
</evidence>
<feature type="compositionally biased region" description="Low complexity" evidence="2">
    <location>
        <begin position="602"/>
        <end position="611"/>
    </location>
</feature>
<comment type="caution">
    <text evidence="5">The sequence shown here is derived from an EMBL/GenBank/DDBJ whole genome shotgun (WGS) entry which is preliminary data.</text>
</comment>
<dbReference type="EMBL" id="JAPEUX010000004">
    <property type="protein sequence ID" value="KAJ4353630.1"/>
    <property type="molecule type" value="Genomic_DNA"/>
</dbReference>
<proteinExistence type="predicted"/>
<dbReference type="Proteomes" id="UP001140513">
    <property type="component" value="Unassembled WGS sequence"/>
</dbReference>
<keyword evidence="3" id="KW-1133">Transmembrane helix</keyword>
<reference evidence="5" key="1">
    <citation type="submission" date="2022-10" db="EMBL/GenBank/DDBJ databases">
        <title>Tapping the CABI collections for fungal endophytes: first genome assemblies for Collariella, Neodidymelliopsis, Ascochyta clinopodiicola, Didymella pomorum, Didymosphaeria variabile, Neocosmospora piperis and Neocucurbitaria cava.</title>
        <authorList>
            <person name="Hill R."/>
        </authorList>
    </citation>
    <scope>NUCLEOTIDE SEQUENCE</scope>
    <source>
        <strain evidence="5">IMI 356815</strain>
    </source>
</reference>
<gene>
    <name evidence="5" type="ORF">N0V89_005360</name>
</gene>
<evidence type="ECO:0000256" key="3">
    <source>
        <dbReference type="SAM" id="Phobius"/>
    </source>
</evidence>
<feature type="compositionally biased region" description="Pro residues" evidence="2">
    <location>
        <begin position="382"/>
        <end position="391"/>
    </location>
</feature>
<feature type="compositionally biased region" description="Polar residues" evidence="2">
    <location>
        <begin position="546"/>
        <end position="555"/>
    </location>
</feature>
<evidence type="ECO:0000256" key="2">
    <source>
        <dbReference type="SAM" id="MobiDB-lite"/>
    </source>
</evidence>
<keyword evidence="4" id="KW-0732">Signal</keyword>
<accession>A0A9W9CB77</accession>
<dbReference type="AlphaFoldDB" id="A0A9W9CB77"/>
<evidence type="ECO:0000256" key="4">
    <source>
        <dbReference type="SAM" id="SignalP"/>
    </source>
</evidence>